<comment type="cofactor">
    <cofactor evidence="1">
        <name>Mg(2+)</name>
        <dbReference type="ChEBI" id="CHEBI:18420"/>
    </cofactor>
</comment>
<dbReference type="Gene3D" id="1.10.600.10">
    <property type="entry name" value="Farnesyl Diphosphate Synthase"/>
    <property type="match status" value="1"/>
</dbReference>
<dbReference type="SFLD" id="SFLDS00005">
    <property type="entry name" value="Isoprenoid_Synthase_Type_I"/>
    <property type="match status" value="1"/>
</dbReference>
<dbReference type="RefSeq" id="WP_145197914.1">
    <property type="nucleotide sequence ID" value="NZ_CP036434.1"/>
</dbReference>
<evidence type="ECO:0000256" key="6">
    <source>
        <dbReference type="RuleBase" id="RU004466"/>
    </source>
</evidence>
<evidence type="ECO:0000256" key="2">
    <source>
        <dbReference type="ARBA" id="ARBA00006706"/>
    </source>
</evidence>
<evidence type="ECO:0000256" key="4">
    <source>
        <dbReference type="ARBA" id="ARBA00022723"/>
    </source>
</evidence>
<dbReference type="OrthoDB" id="9805316at2"/>
<dbReference type="GO" id="GO:0000010">
    <property type="term" value="F:heptaprenyl diphosphate synthase activity"/>
    <property type="evidence" value="ECO:0007669"/>
    <property type="project" value="UniProtKB-EC"/>
</dbReference>
<keyword evidence="5" id="KW-0460">Magnesium</keyword>
<keyword evidence="3 6" id="KW-0808">Transferase</keyword>
<dbReference type="SUPFAM" id="SSF48576">
    <property type="entry name" value="Terpenoid synthases"/>
    <property type="match status" value="1"/>
</dbReference>
<dbReference type="PANTHER" id="PTHR12001:SF69">
    <property type="entry name" value="ALL TRANS-POLYPRENYL-DIPHOSPHATE SYNTHASE PDSS1"/>
    <property type="match status" value="1"/>
</dbReference>
<comment type="similarity">
    <text evidence="2 6">Belongs to the FPP/GGPP synthase family.</text>
</comment>
<evidence type="ECO:0000313" key="8">
    <source>
        <dbReference type="Proteomes" id="UP000320390"/>
    </source>
</evidence>
<protein>
    <submittedName>
        <fullName evidence="7">Heptaprenyl diphosphate synthase component 2</fullName>
        <ecNumber evidence="7">2.5.1.30</ecNumber>
    </submittedName>
</protein>
<gene>
    <name evidence="7" type="primary">hepT</name>
    <name evidence="7" type="ORF">Poly30_26450</name>
</gene>
<accession>A0A518ESR7</accession>
<dbReference type="GO" id="GO:0008299">
    <property type="term" value="P:isoprenoid biosynthetic process"/>
    <property type="evidence" value="ECO:0007669"/>
    <property type="project" value="InterPro"/>
</dbReference>
<dbReference type="GO" id="GO:0046872">
    <property type="term" value="F:metal ion binding"/>
    <property type="evidence" value="ECO:0007669"/>
    <property type="project" value="UniProtKB-KW"/>
</dbReference>
<evidence type="ECO:0000256" key="1">
    <source>
        <dbReference type="ARBA" id="ARBA00001946"/>
    </source>
</evidence>
<reference evidence="7 8" key="1">
    <citation type="submission" date="2019-02" db="EMBL/GenBank/DDBJ databases">
        <title>Deep-cultivation of Planctomycetes and their phenomic and genomic characterization uncovers novel biology.</title>
        <authorList>
            <person name="Wiegand S."/>
            <person name="Jogler M."/>
            <person name="Boedeker C."/>
            <person name="Pinto D."/>
            <person name="Vollmers J."/>
            <person name="Rivas-Marin E."/>
            <person name="Kohn T."/>
            <person name="Peeters S.H."/>
            <person name="Heuer A."/>
            <person name="Rast P."/>
            <person name="Oberbeckmann S."/>
            <person name="Bunk B."/>
            <person name="Jeske O."/>
            <person name="Meyerdierks A."/>
            <person name="Storesund J.E."/>
            <person name="Kallscheuer N."/>
            <person name="Luecker S."/>
            <person name="Lage O.M."/>
            <person name="Pohl T."/>
            <person name="Merkel B.J."/>
            <person name="Hornburger P."/>
            <person name="Mueller R.-W."/>
            <person name="Bruemmer F."/>
            <person name="Labrenz M."/>
            <person name="Spormann A.M."/>
            <person name="Op den Camp H."/>
            <person name="Overmann J."/>
            <person name="Amann R."/>
            <person name="Jetten M.S.M."/>
            <person name="Mascher T."/>
            <person name="Medema M.H."/>
            <person name="Devos D.P."/>
            <person name="Kaster A.-K."/>
            <person name="Ovreas L."/>
            <person name="Rohde M."/>
            <person name="Galperin M.Y."/>
            <person name="Jogler C."/>
        </authorList>
    </citation>
    <scope>NUCLEOTIDE SEQUENCE [LARGE SCALE GENOMIC DNA]</scope>
    <source>
        <strain evidence="7 8">Poly30</strain>
    </source>
</reference>
<dbReference type="CDD" id="cd00685">
    <property type="entry name" value="Trans_IPPS_HT"/>
    <property type="match status" value="1"/>
</dbReference>
<name>A0A518ESR7_9BACT</name>
<dbReference type="Proteomes" id="UP000320390">
    <property type="component" value="Chromosome"/>
</dbReference>
<dbReference type="PANTHER" id="PTHR12001">
    <property type="entry name" value="GERANYLGERANYL PYROPHOSPHATE SYNTHASE"/>
    <property type="match status" value="1"/>
</dbReference>
<dbReference type="EC" id="2.5.1.30" evidence="7"/>
<dbReference type="AlphaFoldDB" id="A0A518ESR7"/>
<dbReference type="EMBL" id="CP036434">
    <property type="protein sequence ID" value="QDV07126.1"/>
    <property type="molecule type" value="Genomic_DNA"/>
</dbReference>
<sequence>MSPKDVSLQALVAPIAEDLASMREILGGALVSDVPAVSDMLDHIARFRGKQLRGALVLLNASARGRSSAQLVDQGELPVVAAIVELIHLATLVHDDVLDGADKRRRVASVNRRWDNQVAVLLGDLIYARAFHLSTTLRSPLVSQLLSQITQEICAGEIEQAAGRYDFQMTPESYERIATAKTGALYGAACELGSRYPDGSEFDGAEMRSFGREIGLAFQIIDDLIDLEGDEEVAGKSTGTDVEDGKVTLAVLHAYKDADPAVQAAIRDAYTLPELEGVPGGRLKYLLESCDLEPGKAKARARAAELVESGRKRLTRLPEGTARTALYTLSEFVLERRW</sequence>
<evidence type="ECO:0000313" key="7">
    <source>
        <dbReference type="EMBL" id="QDV07126.1"/>
    </source>
</evidence>
<dbReference type="Pfam" id="PF00348">
    <property type="entry name" value="polyprenyl_synt"/>
    <property type="match status" value="1"/>
</dbReference>
<keyword evidence="8" id="KW-1185">Reference proteome</keyword>
<proteinExistence type="inferred from homology"/>
<evidence type="ECO:0000256" key="3">
    <source>
        <dbReference type="ARBA" id="ARBA00022679"/>
    </source>
</evidence>
<dbReference type="InterPro" id="IPR000092">
    <property type="entry name" value="Polyprenyl_synt"/>
</dbReference>
<dbReference type="InterPro" id="IPR033749">
    <property type="entry name" value="Polyprenyl_synt_CS"/>
</dbReference>
<dbReference type="InterPro" id="IPR008949">
    <property type="entry name" value="Isoprenoid_synthase_dom_sf"/>
</dbReference>
<dbReference type="PROSITE" id="PS00444">
    <property type="entry name" value="POLYPRENYL_SYNTHASE_2"/>
    <property type="match status" value="1"/>
</dbReference>
<keyword evidence="4" id="KW-0479">Metal-binding</keyword>
<organism evidence="7 8">
    <name type="scientific">Saltatorellus ferox</name>
    <dbReference type="NCBI Taxonomy" id="2528018"/>
    <lineage>
        <taxon>Bacteria</taxon>
        <taxon>Pseudomonadati</taxon>
        <taxon>Planctomycetota</taxon>
        <taxon>Planctomycetia</taxon>
        <taxon>Planctomycetia incertae sedis</taxon>
        <taxon>Saltatorellus</taxon>
    </lineage>
</organism>
<evidence type="ECO:0000256" key="5">
    <source>
        <dbReference type="ARBA" id="ARBA00022842"/>
    </source>
</evidence>